<evidence type="ECO:0008006" key="2">
    <source>
        <dbReference type="Google" id="ProtNLM"/>
    </source>
</evidence>
<protein>
    <recommendedName>
        <fullName evidence="2">Xylose isomerase-like TIM barrel domain-containing protein</fullName>
    </recommendedName>
</protein>
<evidence type="ECO:0000313" key="1">
    <source>
        <dbReference type="EMBL" id="GAG14961.1"/>
    </source>
</evidence>
<dbReference type="EMBL" id="BARS01035060">
    <property type="protein sequence ID" value="GAG14961.1"/>
    <property type="molecule type" value="Genomic_DNA"/>
</dbReference>
<feature type="non-terminal residue" evidence="1">
    <location>
        <position position="72"/>
    </location>
</feature>
<gene>
    <name evidence="1" type="ORF">S01H1_54076</name>
</gene>
<dbReference type="InterPro" id="IPR036237">
    <property type="entry name" value="Xyl_isomerase-like_sf"/>
</dbReference>
<organism evidence="1">
    <name type="scientific">marine sediment metagenome</name>
    <dbReference type="NCBI Taxonomy" id="412755"/>
    <lineage>
        <taxon>unclassified sequences</taxon>
        <taxon>metagenomes</taxon>
        <taxon>ecological metagenomes</taxon>
    </lineage>
</organism>
<comment type="caution">
    <text evidence="1">The sequence shown here is derived from an EMBL/GenBank/DDBJ whole genome shotgun (WGS) entry which is preliminary data.</text>
</comment>
<sequence length="72" mass="8332">MKRKLSISEFTTKDWKFEEDVRYYAALGFDGIGVWMDKLVACGLERGIEILQQYHLPVANLAANTTRYTSRD</sequence>
<dbReference type="AlphaFoldDB" id="X0WQL9"/>
<proteinExistence type="predicted"/>
<name>X0WQL9_9ZZZZ</name>
<dbReference type="Gene3D" id="3.20.20.150">
    <property type="entry name" value="Divalent-metal-dependent TIM barrel enzymes"/>
    <property type="match status" value="1"/>
</dbReference>
<dbReference type="SUPFAM" id="SSF51658">
    <property type="entry name" value="Xylose isomerase-like"/>
    <property type="match status" value="1"/>
</dbReference>
<reference evidence="1" key="1">
    <citation type="journal article" date="2014" name="Front. Microbiol.">
        <title>High frequency of phylogenetically diverse reductive dehalogenase-homologous genes in deep subseafloor sedimentary metagenomes.</title>
        <authorList>
            <person name="Kawai M."/>
            <person name="Futagami T."/>
            <person name="Toyoda A."/>
            <person name="Takaki Y."/>
            <person name="Nishi S."/>
            <person name="Hori S."/>
            <person name="Arai W."/>
            <person name="Tsubouchi T."/>
            <person name="Morono Y."/>
            <person name="Uchiyama I."/>
            <person name="Ito T."/>
            <person name="Fujiyama A."/>
            <person name="Inagaki F."/>
            <person name="Takami H."/>
        </authorList>
    </citation>
    <scope>NUCLEOTIDE SEQUENCE</scope>
    <source>
        <strain evidence="1">Expedition CK06-06</strain>
    </source>
</reference>
<accession>X0WQL9</accession>